<dbReference type="InterPro" id="IPR001025">
    <property type="entry name" value="BAH_dom"/>
</dbReference>
<dbReference type="GO" id="GO:0003682">
    <property type="term" value="F:chromatin binding"/>
    <property type="evidence" value="ECO:0007669"/>
    <property type="project" value="InterPro"/>
</dbReference>
<evidence type="ECO:0000259" key="2">
    <source>
        <dbReference type="PROSITE" id="PS51038"/>
    </source>
</evidence>
<feature type="domain" description="BAH" evidence="2">
    <location>
        <begin position="83"/>
        <end position="165"/>
    </location>
</feature>
<proteinExistence type="predicted"/>
<feature type="non-terminal residue" evidence="3">
    <location>
        <position position="1"/>
    </location>
</feature>
<keyword evidence="4" id="KW-1185">Reference proteome</keyword>
<dbReference type="EMBL" id="CAMGYJ010000008">
    <property type="protein sequence ID" value="CAI0468875.1"/>
    <property type="molecule type" value="Genomic_DNA"/>
</dbReference>
<feature type="region of interest" description="Disordered" evidence="1">
    <location>
        <begin position="1"/>
        <end position="20"/>
    </location>
</feature>
<organism evidence="3 4">
    <name type="scientific">Linum tenue</name>
    <dbReference type="NCBI Taxonomy" id="586396"/>
    <lineage>
        <taxon>Eukaryota</taxon>
        <taxon>Viridiplantae</taxon>
        <taxon>Streptophyta</taxon>
        <taxon>Embryophyta</taxon>
        <taxon>Tracheophyta</taxon>
        <taxon>Spermatophyta</taxon>
        <taxon>Magnoliopsida</taxon>
        <taxon>eudicotyledons</taxon>
        <taxon>Gunneridae</taxon>
        <taxon>Pentapetalae</taxon>
        <taxon>rosids</taxon>
        <taxon>fabids</taxon>
        <taxon>Malpighiales</taxon>
        <taxon>Linaceae</taxon>
        <taxon>Linum</taxon>
    </lineage>
</organism>
<evidence type="ECO:0000256" key="1">
    <source>
        <dbReference type="SAM" id="MobiDB-lite"/>
    </source>
</evidence>
<protein>
    <recommendedName>
        <fullName evidence="2">BAH domain-containing protein</fullName>
    </recommendedName>
</protein>
<dbReference type="Gene3D" id="2.30.30.490">
    <property type="match status" value="1"/>
</dbReference>
<accession>A0AAV0PDJ7</accession>
<dbReference type="PANTHER" id="PTHR46364">
    <property type="entry name" value="OS08G0421900 PROTEIN"/>
    <property type="match status" value="1"/>
</dbReference>
<evidence type="ECO:0000313" key="4">
    <source>
        <dbReference type="Proteomes" id="UP001154282"/>
    </source>
</evidence>
<dbReference type="AlphaFoldDB" id="A0AAV0PDJ7"/>
<sequence>QKIRVSFRSPPLRPRSNLPIDQDPPIQLALTQLPLFHRFSYPSSFLPSMARTRGGLTRRSTNPEGTASAAGRTRLESYTIPATTYKVGDCVLIRPNATGDEHPFLARIEGIDFYSVNNVDVHVRRYYRPDDETFKWAQRFHGKKEVFLSDHWQVVSVRAIEGKCT</sequence>
<dbReference type="Pfam" id="PF01426">
    <property type="entry name" value="BAH"/>
    <property type="match status" value="1"/>
</dbReference>
<evidence type="ECO:0000313" key="3">
    <source>
        <dbReference type="EMBL" id="CAI0468875.1"/>
    </source>
</evidence>
<name>A0AAV0PDJ7_9ROSI</name>
<feature type="non-terminal residue" evidence="3">
    <location>
        <position position="165"/>
    </location>
</feature>
<gene>
    <name evidence="3" type="ORF">LITE_LOCUS37978</name>
</gene>
<comment type="caution">
    <text evidence="3">The sequence shown here is derived from an EMBL/GenBank/DDBJ whole genome shotgun (WGS) entry which is preliminary data.</text>
</comment>
<feature type="region of interest" description="Disordered" evidence="1">
    <location>
        <begin position="52"/>
        <end position="71"/>
    </location>
</feature>
<dbReference type="InterPro" id="IPR043151">
    <property type="entry name" value="BAH_sf"/>
</dbReference>
<reference evidence="3" key="1">
    <citation type="submission" date="2022-08" db="EMBL/GenBank/DDBJ databases">
        <authorList>
            <person name="Gutierrez-Valencia J."/>
        </authorList>
    </citation>
    <scope>NUCLEOTIDE SEQUENCE</scope>
</reference>
<dbReference type="PROSITE" id="PS51038">
    <property type="entry name" value="BAH"/>
    <property type="match status" value="1"/>
</dbReference>
<feature type="compositionally biased region" description="Low complexity" evidence="1">
    <location>
        <begin position="1"/>
        <end position="16"/>
    </location>
</feature>
<dbReference type="Proteomes" id="UP001154282">
    <property type="component" value="Unassembled WGS sequence"/>
</dbReference>